<dbReference type="InterPro" id="IPR038275">
    <property type="entry name" value="Nuf2_N_sf"/>
</dbReference>
<feature type="domain" description="Kinetochore protein Nuf2 N-terminal" evidence="10">
    <location>
        <begin position="5"/>
        <end position="142"/>
    </location>
</feature>
<dbReference type="InParanoid" id="A0A200R8F1"/>
<evidence type="ECO:0000256" key="7">
    <source>
        <dbReference type="ARBA" id="ARBA00023306"/>
    </source>
</evidence>
<organism evidence="11 12">
    <name type="scientific">Macleaya cordata</name>
    <name type="common">Five-seeded plume-poppy</name>
    <name type="synonym">Bocconia cordata</name>
    <dbReference type="NCBI Taxonomy" id="56857"/>
    <lineage>
        <taxon>Eukaryota</taxon>
        <taxon>Viridiplantae</taxon>
        <taxon>Streptophyta</taxon>
        <taxon>Embryophyta</taxon>
        <taxon>Tracheophyta</taxon>
        <taxon>Spermatophyta</taxon>
        <taxon>Magnoliopsida</taxon>
        <taxon>Ranunculales</taxon>
        <taxon>Papaveraceae</taxon>
        <taxon>Papaveroideae</taxon>
        <taxon>Macleaya</taxon>
    </lineage>
</organism>
<dbReference type="STRING" id="56857.A0A200R8F1"/>
<proteinExistence type="inferred from homology"/>
<evidence type="ECO:0000313" key="12">
    <source>
        <dbReference type="Proteomes" id="UP000195402"/>
    </source>
</evidence>
<evidence type="ECO:0000256" key="5">
    <source>
        <dbReference type="ARBA" id="ARBA00022776"/>
    </source>
</evidence>
<evidence type="ECO:0000256" key="2">
    <source>
        <dbReference type="ARBA" id="ARBA00005498"/>
    </source>
</evidence>
<dbReference type="OMA" id="YLKMEAH"/>
<protein>
    <submittedName>
        <fullName evidence="11">Kinetochore protein Nuf2</fullName>
    </submittedName>
</protein>
<comment type="subcellular location">
    <subcellularLocation>
        <location evidence="1">Chromosome</location>
        <location evidence="1">Centromere</location>
    </subcellularLocation>
</comment>
<dbReference type="AlphaFoldDB" id="A0A200R8F1"/>
<dbReference type="Gene3D" id="1.10.418.60">
    <property type="entry name" value="Ncd80 complex, Nuf2 subunit"/>
    <property type="match status" value="1"/>
</dbReference>
<dbReference type="GO" id="GO:0051301">
    <property type="term" value="P:cell division"/>
    <property type="evidence" value="ECO:0007669"/>
    <property type="project" value="UniProtKB-KW"/>
</dbReference>
<dbReference type="PANTHER" id="PTHR48441">
    <property type="match status" value="1"/>
</dbReference>
<keyword evidence="5" id="KW-0498">Mitosis</keyword>
<name>A0A200R8F1_MACCD</name>
<dbReference type="OrthoDB" id="8194677at2759"/>
<evidence type="ECO:0000313" key="11">
    <source>
        <dbReference type="EMBL" id="OVA19007.1"/>
    </source>
</evidence>
<reference evidence="11 12" key="1">
    <citation type="journal article" date="2017" name="Mol. Plant">
        <title>The Genome of Medicinal Plant Macleaya cordata Provides New Insights into Benzylisoquinoline Alkaloids Metabolism.</title>
        <authorList>
            <person name="Liu X."/>
            <person name="Liu Y."/>
            <person name="Huang P."/>
            <person name="Ma Y."/>
            <person name="Qing Z."/>
            <person name="Tang Q."/>
            <person name="Cao H."/>
            <person name="Cheng P."/>
            <person name="Zheng Y."/>
            <person name="Yuan Z."/>
            <person name="Zhou Y."/>
            <person name="Liu J."/>
            <person name="Tang Z."/>
            <person name="Zhuo Y."/>
            <person name="Zhang Y."/>
            <person name="Yu L."/>
            <person name="Huang J."/>
            <person name="Yang P."/>
            <person name="Peng Q."/>
            <person name="Zhang J."/>
            <person name="Jiang W."/>
            <person name="Zhang Z."/>
            <person name="Lin K."/>
            <person name="Ro D.K."/>
            <person name="Chen X."/>
            <person name="Xiong X."/>
            <person name="Shang Y."/>
            <person name="Huang S."/>
            <person name="Zeng J."/>
        </authorList>
    </citation>
    <scope>NUCLEOTIDE SEQUENCE [LARGE SCALE GENOMIC DNA]</scope>
    <source>
        <strain evidence="12">cv. BLH2017</strain>
        <tissue evidence="11">Root</tissue>
    </source>
</reference>
<gene>
    <name evidence="11" type="ORF">BVC80_7321g1</name>
</gene>
<accession>A0A200R8F1</accession>
<evidence type="ECO:0000256" key="3">
    <source>
        <dbReference type="ARBA" id="ARBA00022454"/>
    </source>
</evidence>
<sequence length="443" mass="50480">MASTFSFPVLARKDIVAILSESEIANIREEDLLNPSPELIFSIFTNLLICLDPLQEDHAQADFSGLAQLENPDLHVDSVRILNLCHKIKEVVASVSCPTGFTLKDLIRPDTHRTGLFLSAILNFCLHRETKLTLLQPFVDQVNFHEEQRLELESKISELNMEISNLKEASDREQPFILELDGKVKELQQNIQGLNNQQFSLKASFRTLKEKASEIDEKISSAEFALVQSAQENAKLRCKIVQSPDKLQGALEEKKSVRAEVKNSERSAMQAFQEKSTVVEVYSKALKKMSKHFAQMQAIQEQANSAKTIDKDVKVLKAKQSDEGVLDMSLEAKLVERQGKVEQLEESKKAYEQENNMKHEEVIKKLDQVKLEVESKKRDLAIREKKVEAVVAEVDSINMRINSVRESGAAMQQQLYKKCEEIVNEFHNYSHSVGTYMQWLEEF</sequence>
<dbReference type="InterPro" id="IPR005549">
    <property type="entry name" value="Kinetochore_Nuf2_N"/>
</dbReference>
<keyword evidence="4" id="KW-0132">Cell division</keyword>
<dbReference type="Proteomes" id="UP000195402">
    <property type="component" value="Unassembled WGS sequence"/>
</dbReference>
<dbReference type="PANTHER" id="PTHR48441:SF1">
    <property type="entry name" value="NT-3"/>
    <property type="match status" value="1"/>
</dbReference>
<evidence type="ECO:0000256" key="1">
    <source>
        <dbReference type="ARBA" id="ARBA00004584"/>
    </source>
</evidence>
<comment type="caution">
    <text evidence="11">The sequence shown here is derived from an EMBL/GenBank/DDBJ whole genome shotgun (WGS) entry which is preliminary data.</text>
</comment>
<evidence type="ECO:0000256" key="8">
    <source>
        <dbReference type="ARBA" id="ARBA00023328"/>
    </source>
</evidence>
<keyword evidence="7" id="KW-0131">Cell cycle</keyword>
<dbReference type="GO" id="GO:0031262">
    <property type="term" value="C:Ndc80 complex"/>
    <property type="evidence" value="ECO:0007669"/>
    <property type="project" value="InterPro"/>
</dbReference>
<dbReference type="FunCoup" id="A0A200R8F1">
    <property type="interactions" value="2002"/>
</dbReference>
<feature type="coiled-coil region" evidence="9">
    <location>
        <begin position="334"/>
        <end position="379"/>
    </location>
</feature>
<comment type="similarity">
    <text evidence="2">Belongs to the NUF2 family.</text>
</comment>
<feature type="coiled-coil region" evidence="9">
    <location>
        <begin position="142"/>
        <end position="204"/>
    </location>
</feature>
<dbReference type="Pfam" id="PF03800">
    <property type="entry name" value="Nuf2"/>
    <property type="match status" value="1"/>
</dbReference>
<keyword evidence="3" id="KW-0158">Chromosome</keyword>
<keyword evidence="12" id="KW-1185">Reference proteome</keyword>
<keyword evidence="8" id="KW-0137">Centromere</keyword>
<dbReference type="EMBL" id="MVGT01000317">
    <property type="protein sequence ID" value="OVA19007.1"/>
    <property type="molecule type" value="Genomic_DNA"/>
</dbReference>
<evidence type="ECO:0000259" key="10">
    <source>
        <dbReference type="Pfam" id="PF03800"/>
    </source>
</evidence>
<evidence type="ECO:0000256" key="6">
    <source>
        <dbReference type="ARBA" id="ARBA00023054"/>
    </source>
</evidence>
<evidence type="ECO:0000256" key="4">
    <source>
        <dbReference type="ARBA" id="ARBA00022618"/>
    </source>
</evidence>
<evidence type="ECO:0000256" key="9">
    <source>
        <dbReference type="SAM" id="Coils"/>
    </source>
</evidence>
<keyword evidence="6 9" id="KW-0175">Coiled coil</keyword>